<accession>A0ACC1ISU5</accession>
<proteinExistence type="predicted"/>
<keyword evidence="2" id="KW-1185">Reference proteome</keyword>
<organism evidence="1 2">
    <name type="scientific">Kickxella alabastrina</name>
    <dbReference type="NCBI Taxonomy" id="61397"/>
    <lineage>
        <taxon>Eukaryota</taxon>
        <taxon>Fungi</taxon>
        <taxon>Fungi incertae sedis</taxon>
        <taxon>Zoopagomycota</taxon>
        <taxon>Kickxellomycotina</taxon>
        <taxon>Kickxellomycetes</taxon>
        <taxon>Kickxellales</taxon>
        <taxon>Kickxellaceae</taxon>
        <taxon>Kickxella</taxon>
    </lineage>
</organism>
<name>A0ACC1ISU5_9FUNG</name>
<evidence type="ECO:0000313" key="2">
    <source>
        <dbReference type="Proteomes" id="UP001150581"/>
    </source>
</evidence>
<evidence type="ECO:0000313" key="1">
    <source>
        <dbReference type="EMBL" id="KAJ1900276.1"/>
    </source>
</evidence>
<gene>
    <name evidence="1" type="ORF">LPJ66_001588</name>
</gene>
<dbReference type="EMBL" id="JANBPG010000091">
    <property type="protein sequence ID" value="KAJ1900276.1"/>
    <property type="molecule type" value="Genomic_DNA"/>
</dbReference>
<dbReference type="Proteomes" id="UP001150581">
    <property type="component" value="Unassembled WGS sequence"/>
</dbReference>
<comment type="caution">
    <text evidence="1">The sequence shown here is derived from an EMBL/GenBank/DDBJ whole genome shotgun (WGS) entry which is preliminary data.</text>
</comment>
<sequence>MMHLPLADIQTCIRPQTTLVLGAEELKQYLATAIALAKEVGPAFKDGFWRTGQFSKTSDFAAEDKLGNEADCVTAVDCYIEKTIFSRLRKIYPTHKLVGEESTAESGNGYVVTDDPTWIVDPVDGTNNFVHHFPYTGISIGLAINKEPVVGVIYLPILEELYTAARGSGAFLNGQALPLIRPSVLTSPTSLSQCALVSEHGSDRSEKTMTSRLASFTRLLTDKQHGGGCLQNLRITGGACPDLTLVAKGSAEMYWECGPHVWDFAAGVVIVTESGGAVFDGTGWWGSNVPESERTPQPLNIWNRKITAVRFIPDLPGKPGSGNQLQKLLVKELLELAEDIPYPPDGTH</sequence>
<reference evidence="1" key="1">
    <citation type="submission" date="2022-07" db="EMBL/GenBank/DDBJ databases">
        <title>Phylogenomic reconstructions and comparative analyses of Kickxellomycotina fungi.</title>
        <authorList>
            <person name="Reynolds N.K."/>
            <person name="Stajich J.E."/>
            <person name="Barry K."/>
            <person name="Grigoriev I.V."/>
            <person name="Crous P."/>
            <person name="Smith M.E."/>
        </authorList>
    </citation>
    <scope>NUCLEOTIDE SEQUENCE</scope>
    <source>
        <strain evidence="1">Benny 63K</strain>
    </source>
</reference>
<protein>
    <submittedName>
        <fullName evidence="1">Uncharacterized protein</fullName>
    </submittedName>
</protein>